<dbReference type="Proteomes" id="UP000432464">
    <property type="component" value="Unassembled WGS sequence"/>
</dbReference>
<dbReference type="FunFam" id="3.20.20.100:FF:000004">
    <property type="entry name" value="Oxidoreductase, aldo/keto reductase"/>
    <property type="match status" value="1"/>
</dbReference>
<dbReference type="EMBL" id="WMBB01000011">
    <property type="protein sequence ID" value="MTE15667.1"/>
    <property type="molecule type" value="Genomic_DNA"/>
</dbReference>
<comment type="caution">
    <text evidence="4">The sequence shown here is derived from an EMBL/GenBank/DDBJ whole genome shotgun (WGS) entry which is preliminary data.</text>
</comment>
<name>A0A6I3L1I1_9NOCA</name>
<dbReference type="InterPro" id="IPR023210">
    <property type="entry name" value="NADP_OxRdtase_dom"/>
</dbReference>
<dbReference type="PANTHER" id="PTHR43364:SF4">
    <property type="entry name" value="NAD(P)-LINKED OXIDOREDUCTASE SUPERFAMILY PROTEIN"/>
    <property type="match status" value="1"/>
</dbReference>
<evidence type="ECO:0000256" key="1">
    <source>
        <dbReference type="ARBA" id="ARBA00023002"/>
    </source>
</evidence>
<dbReference type="PANTHER" id="PTHR43364">
    <property type="entry name" value="NADH-SPECIFIC METHYLGLYOXAL REDUCTASE-RELATED"/>
    <property type="match status" value="1"/>
</dbReference>
<gene>
    <name evidence="4" type="ORF">GLP40_23210</name>
</gene>
<dbReference type="PRINTS" id="PR00069">
    <property type="entry name" value="ALDKETRDTASE"/>
</dbReference>
<reference evidence="4 5" key="1">
    <citation type="submission" date="2019-11" db="EMBL/GenBank/DDBJ databases">
        <title>Nocardia sp. nov. CT2-14 isolated from soil.</title>
        <authorList>
            <person name="Kanchanasin P."/>
            <person name="Tanasupawat S."/>
            <person name="Yuki M."/>
            <person name="Kudo T."/>
        </authorList>
    </citation>
    <scope>NUCLEOTIDE SEQUENCE [LARGE SCALE GENOMIC DNA]</scope>
    <source>
        <strain evidence="4 5">CT2-14</strain>
    </source>
</reference>
<sequence>MVHKESREGDRVGSFRYLGRTGVLVSPLTLGAMNFGAWANRDHDDAVRIVHRALDSGINVIDTADVYSQGESEEILGKALIGRRDDVVLASKFHGQIGTGPNNRGNSRRWIVRAVEDSLRRLRTDYLDLYQAHRPDPDVPLEETLRALDDLVTAGKIRYHGTTTFEPHQLVEAQWIATDRNLRRPVTEQPPYSILARAAERATLPLAEHYGLGVLTWSPLAGGWLSGRHRSGEPEALSSRLARQPHRHDPALAANQRKREAVEELAKLATEAGISLIQLSLAFVLQHPAVSTVIIGPRTLEQLEDQLDAADVRLSTEILDRIDEIVAPGLTISPADEGYIPPSLTDPAQRRRTQAGARR</sequence>
<dbReference type="AlphaFoldDB" id="A0A6I3L1I1"/>
<dbReference type="Pfam" id="PF00248">
    <property type="entry name" value="Aldo_ket_red"/>
    <property type="match status" value="1"/>
</dbReference>
<dbReference type="InterPro" id="IPR050523">
    <property type="entry name" value="AKR_Detox_Biosynth"/>
</dbReference>
<dbReference type="Gene3D" id="3.20.20.100">
    <property type="entry name" value="NADP-dependent oxidoreductase domain"/>
    <property type="match status" value="1"/>
</dbReference>
<proteinExistence type="predicted"/>
<protein>
    <submittedName>
        <fullName evidence="4">Aldo/keto reductase</fullName>
    </submittedName>
</protein>
<keyword evidence="5" id="KW-1185">Reference proteome</keyword>
<evidence type="ECO:0000259" key="3">
    <source>
        <dbReference type="Pfam" id="PF00248"/>
    </source>
</evidence>
<evidence type="ECO:0000256" key="2">
    <source>
        <dbReference type="SAM" id="MobiDB-lite"/>
    </source>
</evidence>
<feature type="domain" description="NADP-dependent oxidoreductase" evidence="3">
    <location>
        <begin position="27"/>
        <end position="326"/>
    </location>
</feature>
<dbReference type="RefSeq" id="WP_154790117.1">
    <property type="nucleotide sequence ID" value="NZ_WMBB01000011.1"/>
</dbReference>
<dbReference type="GO" id="GO:0005829">
    <property type="term" value="C:cytosol"/>
    <property type="evidence" value="ECO:0007669"/>
    <property type="project" value="UniProtKB-ARBA"/>
</dbReference>
<dbReference type="InterPro" id="IPR020471">
    <property type="entry name" value="AKR"/>
</dbReference>
<accession>A0A6I3L1I1</accession>
<organism evidence="4 5">
    <name type="scientific">Nocardia aurantiaca</name>
    <dbReference type="NCBI Taxonomy" id="2675850"/>
    <lineage>
        <taxon>Bacteria</taxon>
        <taxon>Bacillati</taxon>
        <taxon>Actinomycetota</taxon>
        <taxon>Actinomycetes</taxon>
        <taxon>Mycobacteriales</taxon>
        <taxon>Nocardiaceae</taxon>
        <taxon>Nocardia</taxon>
    </lineage>
</organism>
<dbReference type="SUPFAM" id="SSF51430">
    <property type="entry name" value="NAD(P)-linked oxidoreductase"/>
    <property type="match status" value="1"/>
</dbReference>
<feature type="compositionally biased region" description="Basic residues" evidence="2">
    <location>
        <begin position="350"/>
        <end position="359"/>
    </location>
</feature>
<dbReference type="GO" id="GO:0016491">
    <property type="term" value="F:oxidoreductase activity"/>
    <property type="evidence" value="ECO:0007669"/>
    <property type="project" value="UniProtKB-KW"/>
</dbReference>
<dbReference type="InterPro" id="IPR036812">
    <property type="entry name" value="NAD(P)_OxRdtase_dom_sf"/>
</dbReference>
<evidence type="ECO:0000313" key="4">
    <source>
        <dbReference type="EMBL" id="MTE15667.1"/>
    </source>
</evidence>
<evidence type="ECO:0000313" key="5">
    <source>
        <dbReference type="Proteomes" id="UP000432464"/>
    </source>
</evidence>
<feature type="region of interest" description="Disordered" evidence="2">
    <location>
        <begin position="336"/>
        <end position="359"/>
    </location>
</feature>
<keyword evidence="1" id="KW-0560">Oxidoreductase</keyword>